<feature type="signal peptide" evidence="1">
    <location>
        <begin position="1"/>
        <end position="27"/>
    </location>
</feature>
<evidence type="ECO:0000313" key="3">
    <source>
        <dbReference type="Proteomes" id="UP001176517"/>
    </source>
</evidence>
<accession>A0AAN6JRW7</accession>
<dbReference type="EMBL" id="JAPDMZ010000090">
    <property type="protein sequence ID" value="KAK0550588.1"/>
    <property type="molecule type" value="Genomic_DNA"/>
</dbReference>
<proteinExistence type="predicted"/>
<dbReference type="Proteomes" id="UP001176517">
    <property type="component" value="Unassembled WGS sequence"/>
</dbReference>
<keyword evidence="1" id="KW-0732">Signal</keyword>
<reference evidence="2" key="1">
    <citation type="journal article" date="2023" name="PhytoFront">
        <title>Draft Genome Resources of Seven Strains of Tilletia horrida, Causal Agent of Kernel Smut of Rice.</title>
        <authorList>
            <person name="Khanal S."/>
            <person name="Antony Babu S."/>
            <person name="Zhou X.G."/>
        </authorList>
    </citation>
    <scope>NUCLEOTIDE SEQUENCE</scope>
    <source>
        <strain evidence="2">TX6</strain>
    </source>
</reference>
<organism evidence="2 3">
    <name type="scientific">Tilletia horrida</name>
    <dbReference type="NCBI Taxonomy" id="155126"/>
    <lineage>
        <taxon>Eukaryota</taxon>
        <taxon>Fungi</taxon>
        <taxon>Dikarya</taxon>
        <taxon>Basidiomycota</taxon>
        <taxon>Ustilaginomycotina</taxon>
        <taxon>Exobasidiomycetes</taxon>
        <taxon>Tilletiales</taxon>
        <taxon>Tilletiaceae</taxon>
        <taxon>Tilletia</taxon>
    </lineage>
</organism>
<evidence type="ECO:0000256" key="1">
    <source>
        <dbReference type="SAM" id="SignalP"/>
    </source>
</evidence>
<feature type="chain" id="PRO_5042985348" evidence="1">
    <location>
        <begin position="28"/>
        <end position="63"/>
    </location>
</feature>
<name>A0AAN6JRW7_9BASI</name>
<dbReference type="AlphaFoldDB" id="A0AAN6JRW7"/>
<evidence type="ECO:0000313" key="2">
    <source>
        <dbReference type="EMBL" id="KAK0550588.1"/>
    </source>
</evidence>
<keyword evidence="3" id="KW-1185">Reference proteome</keyword>
<protein>
    <submittedName>
        <fullName evidence="2">Uncharacterized protein</fullName>
    </submittedName>
</protein>
<sequence>MKISFTSASILAVLLLGLSVIATESAATKRTLDECLIGCEEQGYLNCAECCGTDGTNGKRPCN</sequence>
<comment type="caution">
    <text evidence="2">The sequence shown here is derived from an EMBL/GenBank/DDBJ whole genome shotgun (WGS) entry which is preliminary data.</text>
</comment>
<gene>
    <name evidence="2" type="ORF">OC846_003603</name>
</gene>